<dbReference type="Pfam" id="PF13087">
    <property type="entry name" value="AAA_12"/>
    <property type="match status" value="1"/>
</dbReference>
<dbReference type="SUPFAM" id="SSF52540">
    <property type="entry name" value="P-loop containing nucleoside triphosphate hydrolases"/>
    <property type="match status" value="1"/>
</dbReference>
<keyword evidence="1" id="KW-0378">Hydrolase</keyword>
<feature type="domain" description="DNA2/NAM7 helicase-like C-terminal" evidence="5">
    <location>
        <begin position="676"/>
        <end position="863"/>
    </location>
</feature>
<evidence type="ECO:0000313" key="7">
    <source>
        <dbReference type="Proteomes" id="UP000651452"/>
    </source>
</evidence>
<feature type="domain" description="DNA2/NAM7 helicase helicase" evidence="4">
    <location>
        <begin position="409"/>
        <end position="493"/>
    </location>
</feature>
<dbReference type="InterPro" id="IPR027417">
    <property type="entry name" value="P-loop_NTPase"/>
</dbReference>
<keyword evidence="2" id="KW-0175">Coiled coil</keyword>
<dbReference type="InterPro" id="IPR041677">
    <property type="entry name" value="DNA2/NAM7_AAA_11"/>
</dbReference>
<feature type="region of interest" description="Disordered" evidence="3">
    <location>
        <begin position="1"/>
        <end position="83"/>
    </location>
</feature>
<reference evidence="6" key="1">
    <citation type="submission" date="2018-12" db="EMBL/GenBank/DDBJ databases">
        <authorList>
            <person name="Syme R.A."/>
            <person name="Farfan-Caceres L."/>
            <person name="Lichtenzveig J."/>
        </authorList>
    </citation>
    <scope>NUCLEOTIDE SEQUENCE</scope>
    <source>
        <strain evidence="6">Al4</strain>
    </source>
</reference>
<dbReference type="GO" id="GO:0005829">
    <property type="term" value="C:cytosol"/>
    <property type="evidence" value="ECO:0007669"/>
    <property type="project" value="TreeGrafter"/>
</dbReference>
<sequence length="978" mass="109769">MLQDDDGHKKAGTQQKNGQTSTPQLVAAPFIPGRAKHDPLPEPAVVTSLPAPPPSSISTLSEDEVLENKQRSQEGTFSVAKDTREAVPLSTDPVHALPNPLLNVYARSYVPSALRAIDKEVPNDVFVTESKHRIEFGAYTRKFAGSDFLSYQQSMEYDWSGKGLLSAMELTEQTYMQYLESLLKQEYVAKEQQNVQHALYKVPLQAIPSLDGGHYLWALSIPGLREDSPFVELGDTLQIRQLWVDYTGNPVPVPILSQADNKPYFIYKSWTGSQFNASVYDISRVLETVYLKVDGLAHLSLHHGHNTLPMVVNVVFPLEQKSLQGQRRALLSCARYLEAGVQYRNDNRSDVEGPPKSSLRQQSLFMPSFLPPTSQNDWVRRMLFPTETDGRLQTQLRRVPHRALFDHAINYEQAHAVNSVCTIDYGTLPYIISGPPGTGKTKTLAEVAMQLLNDTDVSHMLICAPSEAAADTLATRLKQYLSPKQLLRLNRPNRAENEVPHDLLRYCYTQDSMFYLPPFKALLSFNVVVASCRDAAILAEARLANADLWTMERDMLSAFHPEDEPAIPSLHWGALLLDEAAQATEIDVLPAISVVCPPSAYPQNHAQPRLIMAGDENQLGPRTASRDPRFSTSLFARLLSRSLFINHPLSRSNMKPSSGPPVLKRSMLPILYPPFTNLIRNYRSHPAILSMPSSHFYHDTLIPEAPLHNTPLQTSSLWRGRKWPVLYIPHTGRDEIERDNGGWYNISEAHLACSIAQKLVFESGVLQSDICIMSPFAAQVKILRSKIRSQRYAGGAGLWDVNIGPVEAFQGLEKRVVIICTTRTRQRFVEHDVDMGMGLVGQKRKMNVALTRAKEGLFIIGSPEVLGADEHWRAWMTFCERNGLVDDPQQVWTDRELFKDGTVGVLERALVAKAEWLHEKQWPALGAAATDNDIDGEEYEAWAESLRQALDEEENEEEYDNDEDEVLADALDEVKEQN</sequence>
<evidence type="ECO:0000313" key="6">
    <source>
        <dbReference type="EMBL" id="KAF9700283.1"/>
    </source>
</evidence>
<dbReference type="InterPro" id="IPR045055">
    <property type="entry name" value="DNA2/NAM7-like"/>
</dbReference>
<dbReference type="PANTHER" id="PTHR10887">
    <property type="entry name" value="DNA2/NAM7 HELICASE FAMILY"/>
    <property type="match status" value="1"/>
</dbReference>
<dbReference type="Proteomes" id="UP000651452">
    <property type="component" value="Unassembled WGS sequence"/>
</dbReference>
<evidence type="ECO:0008006" key="8">
    <source>
        <dbReference type="Google" id="ProtNLM"/>
    </source>
</evidence>
<dbReference type="Gene3D" id="3.40.50.300">
    <property type="entry name" value="P-loop containing nucleotide triphosphate hydrolases"/>
    <property type="match status" value="2"/>
</dbReference>
<keyword evidence="1" id="KW-0547">Nucleotide-binding</keyword>
<protein>
    <recommendedName>
        <fullName evidence="8">RNA helicase</fullName>
    </recommendedName>
</protein>
<dbReference type="AlphaFoldDB" id="A0A8H7MLQ4"/>
<evidence type="ECO:0000256" key="1">
    <source>
        <dbReference type="ARBA" id="ARBA00022806"/>
    </source>
</evidence>
<evidence type="ECO:0000256" key="2">
    <source>
        <dbReference type="SAM" id="Coils"/>
    </source>
</evidence>
<name>A0A8H7MLQ4_9PLEO</name>
<proteinExistence type="predicted"/>
<dbReference type="FunFam" id="3.40.50.300:FF:006154">
    <property type="entry name" value="Predicted protein"/>
    <property type="match status" value="1"/>
</dbReference>
<organism evidence="6 7">
    <name type="scientific">Ascochyta lentis</name>
    <dbReference type="NCBI Taxonomy" id="205686"/>
    <lineage>
        <taxon>Eukaryota</taxon>
        <taxon>Fungi</taxon>
        <taxon>Dikarya</taxon>
        <taxon>Ascomycota</taxon>
        <taxon>Pezizomycotina</taxon>
        <taxon>Dothideomycetes</taxon>
        <taxon>Pleosporomycetidae</taxon>
        <taxon>Pleosporales</taxon>
        <taxon>Pleosporineae</taxon>
        <taxon>Didymellaceae</taxon>
        <taxon>Ascochyta</taxon>
    </lineage>
</organism>
<dbReference type="InterPro" id="IPR047187">
    <property type="entry name" value="SF1_C_Upf1"/>
</dbReference>
<evidence type="ECO:0000256" key="3">
    <source>
        <dbReference type="SAM" id="MobiDB-lite"/>
    </source>
</evidence>
<comment type="caution">
    <text evidence="6">The sequence shown here is derived from an EMBL/GenBank/DDBJ whole genome shotgun (WGS) entry which is preliminary data.</text>
</comment>
<dbReference type="InterPro" id="IPR041679">
    <property type="entry name" value="DNA2/NAM7-like_C"/>
</dbReference>
<gene>
    <name evidence="6" type="ORF">EKO04_001248</name>
</gene>
<keyword evidence="1" id="KW-0067">ATP-binding</keyword>
<dbReference type="GO" id="GO:0004386">
    <property type="term" value="F:helicase activity"/>
    <property type="evidence" value="ECO:0007669"/>
    <property type="project" value="InterPro"/>
</dbReference>
<feature type="coiled-coil region" evidence="2">
    <location>
        <begin position="936"/>
        <end position="963"/>
    </location>
</feature>
<keyword evidence="1" id="KW-0347">Helicase</keyword>
<dbReference type="PANTHER" id="PTHR10887:SF322">
    <property type="entry name" value="HELICASE MOV-10"/>
    <property type="match status" value="1"/>
</dbReference>
<evidence type="ECO:0000259" key="5">
    <source>
        <dbReference type="Pfam" id="PF13087"/>
    </source>
</evidence>
<dbReference type="EMBL" id="RZGK01000003">
    <property type="protein sequence ID" value="KAF9700283.1"/>
    <property type="molecule type" value="Genomic_DNA"/>
</dbReference>
<keyword evidence="7" id="KW-1185">Reference proteome</keyword>
<dbReference type="CDD" id="cd18808">
    <property type="entry name" value="SF1_C_Upf1"/>
    <property type="match status" value="1"/>
</dbReference>
<dbReference type="GO" id="GO:0035194">
    <property type="term" value="P:regulatory ncRNA-mediated post-transcriptional gene silencing"/>
    <property type="evidence" value="ECO:0007669"/>
    <property type="project" value="TreeGrafter"/>
</dbReference>
<dbReference type="Pfam" id="PF13086">
    <property type="entry name" value="AAA_11"/>
    <property type="match status" value="1"/>
</dbReference>
<dbReference type="OrthoDB" id="6513042at2759"/>
<accession>A0A8H7MLQ4</accession>
<evidence type="ECO:0000259" key="4">
    <source>
        <dbReference type="Pfam" id="PF13086"/>
    </source>
</evidence>
<feature type="compositionally biased region" description="Polar residues" evidence="3">
    <location>
        <begin position="12"/>
        <end position="24"/>
    </location>
</feature>
<reference evidence="6" key="2">
    <citation type="submission" date="2020-09" db="EMBL/GenBank/DDBJ databases">
        <title>Reference genome assembly for Australian Ascochyta lentis isolate Al4.</title>
        <authorList>
            <person name="Lee R.C."/>
            <person name="Farfan-Caceres L.M."/>
            <person name="Debler J.W."/>
            <person name="Williams A.H."/>
            <person name="Henares B.M."/>
        </authorList>
    </citation>
    <scope>NUCLEOTIDE SEQUENCE</scope>
    <source>
        <strain evidence="6">Al4</strain>
    </source>
</reference>